<dbReference type="Gene3D" id="3.40.50.300">
    <property type="entry name" value="P-loop containing nucleotide triphosphate hydrolases"/>
    <property type="match status" value="2"/>
</dbReference>
<keyword evidence="5 8" id="KW-0547">Nucleotide-binding</keyword>
<proteinExistence type="inferred from homology"/>
<feature type="region of interest" description="Disordered" evidence="11">
    <location>
        <begin position="1"/>
        <end position="31"/>
    </location>
</feature>
<dbReference type="InterPro" id="IPR005225">
    <property type="entry name" value="Small_GTP-bd"/>
</dbReference>
<sequence length="478" mass="52310">MSDEELEETAFEDDDEGAPQQKKKRNRRKQPVPAGAIYARPVVAIVGRPNIGKSTLFNRLAGQRIAIVEDVAGVTRDRHYADTLMLGREVVLVDTGGFDPESDDPMKEGIAQHVKLALEEADVVVCVLDATTGATSADEAAIALLRRANKPVIYAANKADSKAQAMAGMELYELGIDRLIPISALHGNGMSELEDAIAAALPAEGTGASQQWDEAIPRVAIVGRPNAGKSSLVNRLLGENRQLVDSRPGTTIDAIDALYERGDDKWVLIDTAGMRRKRGIDKGVEGLAVMKAIKAIERSHVVVLLVDAAEGIAEQDAKLAGLVVDRGRALVVGLNKGDLMSDVERKKAVARAREVLSFAPWARFVTVSAKTGRAVNKLIEAANAALVEHRKRVTTAELNRFFEEVLEHHPPPTQKGKAVRLYYVTQAETRPPRFVIVTNEPEAVHFSYQRYVANALRERFGFEGTPIRLSWKRKSRRE</sequence>
<dbReference type="FunFam" id="3.30.300.20:FF:000004">
    <property type="entry name" value="GTPase Der"/>
    <property type="match status" value="1"/>
</dbReference>
<evidence type="ECO:0000256" key="5">
    <source>
        <dbReference type="ARBA" id="ARBA00022741"/>
    </source>
</evidence>
<accession>A0A0F6W7V1</accession>
<dbReference type="NCBIfam" id="TIGR03594">
    <property type="entry name" value="GTPase_EngA"/>
    <property type="match status" value="1"/>
</dbReference>
<gene>
    <name evidence="8" type="primary">der</name>
    <name evidence="13" type="ORF">DB32_006797</name>
</gene>
<dbReference type="PANTHER" id="PTHR43834:SF6">
    <property type="entry name" value="GTPASE DER"/>
    <property type="match status" value="1"/>
</dbReference>
<evidence type="ECO:0000256" key="6">
    <source>
        <dbReference type="ARBA" id="ARBA00023134"/>
    </source>
</evidence>
<feature type="domain" description="EngA-type G" evidence="12">
    <location>
        <begin position="41"/>
        <end position="205"/>
    </location>
</feature>
<dbReference type="PRINTS" id="PR00326">
    <property type="entry name" value="GTP1OBG"/>
</dbReference>
<comment type="subunit">
    <text evidence="8">Associates with the 50S ribosomal subunit.</text>
</comment>
<keyword evidence="3 8" id="KW-0690">Ribosome biogenesis</keyword>
<evidence type="ECO:0000256" key="9">
    <source>
        <dbReference type="PROSITE-ProRule" id="PRU01049"/>
    </source>
</evidence>
<keyword evidence="6 8" id="KW-0342">GTP-binding</keyword>
<dbReference type="SUPFAM" id="SSF52540">
    <property type="entry name" value="P-loop containing nucleoside triphosphate hydrolases"/>
    <property type="match status" value="2"/>
</dbReference>
<evidence type="ECO:0000256" key="10">
    <source>
        <dbReference type="RuleBase" id="RU004481"/>
    </source>
</evidence>
<keyword evidence="4 10" id="KW-0677">Repeat</keyword>
<dbReference type="RefSeq" id="WP_053236680.1">
    <property type="nucleotide sequence ID" value="NZ_CP011125.1"/>
</dbReference>
<dbReference type="InterPro" id="IPR006073">
    <property type="entry name" value="GTP-bd"/>
</dbReference>
<feature type="binding site" evidence="8">
    <location>
        <begin position="335"/>
        <end position="338"/>
    </location>
    <ligand>
        <name>GTP</name>
        <dbReference type="ChEBI" id="CHEBI:37565"/>
        <label>2</label>
    </ligand>
</feature>
<dbReference type="EMBL" id="CP011125">
    <property type="protein sequence ID" value="AKF09648.1"/>
    <property type="molecule type" value="Genomic_DNA"/>
</dbReference>
<evidence type="ECO:0000256" key="3">
    <source>
        <dbReference type="ARBA" id="ARBA00022517"/>
    </source>
</evidence>
<dbReference type="PANTHER" id="PTHR43834">
    <property type="entry name" value="GTPASE DER"/>
    <property type="match status" value="1"/>
</dbReference>
<dbReference type="InterPro" id="IPR027417">
    <property type="entry name" value="P-loop_NTPase"/>
</dbReference>
<dbReference type="InterPro" id="IPR015946">
    <property type="entry name" value="KH_dom-like_a/b"/>
</dbReference>
<evidence type="ECO:0000256" key="11">
    <source>
        <dbReference type="SAM" id="MobiDB-lite"/>
    </source>
</evidence>
<dbReference type="InterPro" id="IPR003593">
    <property type="entry name" value="AAA+_ATPase"/>
</dbReference>
<dbReference type="InterPro" id="IPR032859">
    <property type="entry name" value="KH_dom-like"/>
</dbReference>
<comment type="similarity">
    <text evidence="1 8 9 10">Belongs to the TRAFAC class TrmE-Era-EngA-EngB-Septin-like GTPase superfamily. EngA (Der) GTPase family.</text>
</comment>
<evidence type="ECO:0000256" key="1">
    <source>
        <dbReference type="ARBA" id="ARBA00008279"/>
    </source>
</evidence>
<evidence type="ECO:0000313" key="14">
    <source>
        <dbReference type="Proteomes" id="UP000034883"/>
    </source>
</evidence>
<evidence type="ECO:0000256" key="7">
    <source>
        <dbReference type="ARBA" id="ARBA00032345"/>
    </source>
</evidence>
<dbReference type="NCBIfam" id="TIGR00231">
    <property type="entry name" value="small_GTP"/>
    <property type="match status" value="2"/>
</dbReference>
<dbReference type="GO" id="GO:0042254">
    <property type="term" value="P:ribosome biogenesis"/>
    <property type="evidence" value="ECO:0007669"/>
    <property type="project" value="UniProtKB-KW"/>
</dbReference>
<dbReference type="PROSITE" id="PS51712">
    <property type="entry name" value="G_ENGA"/>
    <property type="match status" value="2"/>
</dbReference>
<feature type="binding site" evidence="8">
    <location>
        <begin position="157"/>
        <end position="160"/>
    </location>
    <ligand>
        <name>GTP</name>
        <dbReference type="ChEBI" id="CHEBI:37565"/>
        <label>1</label>
    </ligand>
</feature>
<dbReference type="Gene3D" id="3.30.300.20">
    <property type="match status" value="1"/>
</dbReference>
<evidence type="ECO:0000256" key="8">
    <source>
        <dbReference type="HAMAP-Rule" id="MF_00195"/>
    </source>
</evidence>
<dbReference type="SMART" id="SM00382">
    <property type="entry name" value="AAA"/>
    <property type="match status" value="2"/>
</dbReference>
<evidence type="ECO:0000259" key="12">
    <source>
        <dbReference type="PROSITE" id="PS51712"/>
    </source>
</evidence>
<reference evidence="13 14" key="1">
    <citation type="submission" date="2015-03" db="EMBL/GenBank/DDBJ databases">
        <title>Genome assembly of Sandaracinus amylolyticus DSM 53668.</title>
        <authorList>
            <person name="Sharma G."/>
            <person name="Subramanian S."/>
        </authorList>
    </citation>
    <scope>NUCLEOTIDE SEQUENCE [LARGE SCALE GENOMIC DNA]</scope>
    <source>
        <strain evidence="13 14">DSM 53668</strain>
    </source>
</reference>
<dbReference type="PIRSF" id="PIRSF006485">
    <property type="entry name" value="GTP-binding_EngA"/>
    <property type="match status" value="1"/>
</dbReference>
<keyword evidence="14" id="KW-1185">Reference proteome</keyword>
<dbReference type="GO" id="GO:0005525">
    <property type="term" value="F:GTP binding"/>
    <property type="evidence" value="ECO:0007669"/>
    <property type="project" value="UniProtKB-UniRule"/>
</dbReference>
<dbReference type="Proteomes" id="UP000034883">
    <property type="component" value="Chromosome"/>
</dbReference>
<dbReference type="Pfam" id="PF14714">
    <property type="entry name" value="KH_dom-like"/>
    <property type="match status" value="1"/>
</dbReference>
<dbReference type="InterPro" id="IPR031166">
    <property type="entry name" value="G_ENGA"/>
</dbReference>
<name>A0A0F6W7V1_9BACT</name>
<dbReference type="FunFam" id="3.40.50.300:FF:000057">
    <property type="entry name" value="GTPase Der"/>
    <property type="match status" value="1"/>
</dbReference>
<evidence type="ECO:0000313" key="13">
    <source>
        <dbReference type="EMBL" id="AKF09648.1"/>
    </source>
</evidence>
<comment type="function">
    <text evidence="8 10">GTPase that plays an essential role in the late steps of ribosome biogenesis.</text>
</comment>
<feature type="binding site" evidence="8">
    <location>
        <begin position="270"/>
        <end position="274"/>
    </location>
    <ligand>
        <name>GTP</name>
        <dbReference type="ChEBI" id="CHEBI:37565"/>
        <label>2</label>
    </ligand>
</feature>
<dbReference type="CDD" id="cd01894">
    <property type="entry name" value="EngA1"/>
    <property type="match status" value="1"/>
</dbReference>
<dbReference type="HAMAP" id="MF_00195">
    <property type="entry name" value="GTPase_Der"/>
    <property type="match status" value="1"/>
</dbReference>
<feature type="compositionally biased region" description="Basic residues" evidence="11">
    <location>
        <begin position="21"/>
        <end position="30"/>
    </location>
</feature>
<evidence type="ECO:0000256" key="2">
    <source>
        <dbReference type="ARBA" id="ARBA00020953"/>
    </source>
</evidence>
<feature type="binding site" evidence="8">
    <location>
        <begin position="223"/>
        <end position="230"/>
    </location>
    <ligand>
        <name>GTP</name>
        <dbReference type="ChEBI" id="CHEBI:37565"/>
        <label>2</label>
    </ligand>
</feature>
<evidence type="ECO:0000256" key="4">
    <source>
        <dbReference type="ARBA" id="ARBA00022737"/>
    </source>
</evidence>
<feature type="binding site" evidence="8">
    <location>
        <begin position="94"/>
        <end position="98"/>
    </location>
    <ligand>
        <name>GTP</name>
        <dbReference type="ChEBI" id="CHEBI:37565"/>
        <label>1</label>
    </ligand>
</feature>
<dbReference type="KEGG" id="samy:DB32_006797"/>
<protein>
    <recommendedName>
        <fullName evidence="2 8">GTPase Der</fullName>
    </recommendedName>
    <alternativeName>
        <fullName evidence="7 8">GTP-binding protein EngA</fullName>
    </alternativeName>
</protein>
<dbReference type="InterPro" id="IPR016484">
    <property type="entry name" value="GTPase_Der"/>
</dbReference>
<dbReference type="CDD" id="cd01895">
    <property type="entry name" value="EngA2"/>
    <property type="match status" value="1"/>
</dbReference>
<dbReference type="GO" id="GO:0043022">
    <property type="term" value="F:ribosome binding"/>
    <property type="evidence" value="ECO:0007669"/>
    <property type="project" value="TreeGrafter"/>
</dbReference>
<feature type="domain" description="EngA-type G" evidence="12">
    <location>
        <begin position="217"/>
        <end position="390"/>
    </location>
</feature>
<feature type="compositionally biased region" description="Acidic residues" evidence="11">
    <location>
        <begin position="1"/>
        <end position="17"/>
    </location>
</feature>
<comment type="caution">
    <text evidence="8">Lacks conserved residue(s) required for the propagation of feature annotation.</text>
</comment>
<dbReference type="AlphaFoldDB" id="A0A0F6W7V1"/>
<dbReference type="STRING" id="927083.DB32_006797"/>
<organism evidence="13 14">
    <name type="scientific">Sandaracinus amylolyticus</name>
    <dbReference type="NCBI Taxonomy" id="927083"/>
    <lineage>
        <taxon>Bacteria</taxon>
        <taxon>Pseudomonadati</taxon>
        <taxon>Myxococcota</taxon>
        <taxon>Polyangia</taxon>
        <taxon>Polyangiales</taxon>
        <taxon>Sandaracinaceae</taxon>
        <taxon>Sandaracinus</taxon>
    </lineage>
</organism>
<dbReference type="Pfam" id="PF01926">
    <property type="entry name" value="MMR_HSR1"/>
    <property type="match status" value="2"/>
</dbReference>